<organism evidence="1 2">
    <name type="scientific">Kistimonas scapharcae</name>
    <dbReference type="NCBI Taxonomy" id="1036133"/>
    <lineage>
        <taxon>Bacteria</taxon>
        <taxon>Pseudomonadati</taxon>
        <taxon>Pseudomonadota</taxon>
        <taxon>Gammaproteobacteria</taxon>
        <taxon>Oceanospirillales</taxon>
        <taxon>Endozoicomonadaceae</taxon>
        <taxon>Kistimonas</taxon>
    </lineage>
</organism>
<reference evidence="2" key="1">
    <citation type="journal article" date="2019" name="Int. J. Syst. Evol. Microbiol.">
        <title>The Global Catalogue of Microorganisms (GCM) 10K type strain sequencing project: providing services to taxonomists for standard genome sequencing and annotation.</title>
        <authorList>
            <consortium name="The Broad Institute Genomics Platform"/>
            <consortium name="The Broad Institute Genome Sequencing Center for Infectious Disease"/>
            <person name="Wu L."/>
            <person name="Ma J."/>
        </authorList>
    </citation>
    <scope>NUCLEOTIDE SEQUENCE [LARGE SCALE GENOMIC DNA]</scope>
    <source>
        <strain evidence="2">JCM 17805</strain>
    </source>
</reference>
<sequence length="66" mass="7129">MTMSTGFQFGLYKEGSVVVNVRSCFTLPWVGFPVSFTQCLPALLAFGRILAVLGGYTEITDATTAF</sequence>
<name>A0ABP8V1T3_9GAMM</name>
<accession>A0ABP8V1T3</accession>
<keyword evidence="2" id="KW-1185">Reference proteome</keyword>
<gene>
    <name evidence="1" type="ORF">GCM10023116_24760</name>
</gene>
<comment type="caution">
    <text evidence="1">The sequence shown here is derived from an EMBL/GenBank/DDBJ whole genome shotgun (WGS) entry which is preliminary data.</text>
</comment>
<dbReference type="EMBL" id="BAABFL010000372">
    <property type="protein sequence ID" value="GAA4650193.1"/>
    <property type="molecule type" value="Genomic_DNA"/>
</dbReference>
<proteinExistence type="predicted"/>
<protein>
    <submittedName>
        <fullName evidence="1">Uncharacterized protein</fullName>
    </submittedName>
</protein>
<dbReference type="Proteomes" id="UP001500604">
    <property type="component" value="Unassembled WGS sequence"/>
</dbReference>
<evidence type="ECO:0000313" key="2">
    <source>
        <dbReference type="Proteomes" id="UP001500604"/>
    </source>
</evidence>
<evidence type="ECO:0000313" key="1">
    <source>
        <dbReference type="EMBL" id="GAA4650193.1"/>
    </source>
</evidence>